<feature type="domain" description="Methyl-accepting transducer" evidence="8">
    <location>
        <begin position="238"/>
        <end position="467"/>
    </location>
</feature>
<organism evidence="11">
    <name type="scientific">Thermodesulfatator atlanticus</name>
    <dbReference type="NCBI Taxonomy" id="501497"/>
    <lineage>
        <taxon>Bacteria</taxon>
        <taxon>Pseudomonadati</taxon>
        <taxon>Thermodesulfobacteriota</taxon>
        <taxon>Thermodesulfobacteria</taxon>
        <taxon>Thermodesulfobacteriales</taxon>
        <taxon>Thermodesulfatatoraceae</taxon>
        <taxon>Thermodesulfatator</taxon>
    </lineage>
</organism>
<keyword evidence="3 5" id="KW-0807">Transducer</keyword>
<dbReference type="InterPro" id="IPR000727">
    <property type="entry name" value="T_SNARE_dom"/>
</dbReference>
<comment type="caution">
    <text evidence="11">The sequence shown here is derived from an EMBL/GenBank/DDBJ whole genome shotgun (WGS) entry which is preliminary data.</text>
</comment>
<dbReference type="GO" id="GO:0006935">
    <property type="term" value="P:chemotaxis"/>
    <property type="evidence" value="ECO:0007669"/>
    <property type="project" value="InterPro"/>
</dbReference>
<feature type="coiled-coil region" evidence="6">
    <location>
        <begin position="228"/>
        <end position="322"/>
    </location>
</feature>
<dbReference type="SMART" id="SM00304">
    <property type="entry name" value="HAMP"/>
    <property type="match status" value="2"/>
</dbReference>
<comment type="similarity">
    <text evidence="4">Belongs to the methyl-accepting chemotaxis (MCP) protein family.</text>
</comment>
<gene>
    <name evidence="11" type="ORF">ENJ96_01170</name>
</gene>
<protein>
    <submittedName>
        <fullName evidence="11">HAMP domain-containing protein</fullName>
    </submittedName>
</protein>
<dbReference type="PANTHER" id="PTHR32089:SF112">
    <property type="entry name" value="LYSOZYME-LIKE PROTEIN-RELATED"/>
    <property type="match status" value="1"/>
</dbReference>
<feature type="domain" description="HAMP" evidence="10">
    <location>
        <begin position="174"/>
        <end position="226"/>
    </location>
</feature>
<dbReference type="Gene3D" id="1.20.120.30">
    <property type="entry name" value="Aspartate receptor, ligand-binding domain"/>
    <property type="match status" value="1"/>
</dbReference>
<feature type="coiled-coil region" evidence="6">
    <location>
        <begin position="77"/>
        <end position="104"/>
    </location>
</feature>
<reference evidence="11" key="1">
    <citation type="journal article" date="2020" name="mSystems">
        <title>Genome- and Community-Level Interaction Insights into Carbon Utilization and Element Cycling Functions of Hydrothermarchaeota in Hydrothermal Sediment.</title>
        <authorList>
            <person name="Zhou Z."/>
            <person name="Liu Y."/>
            <person name="Xu W."/>
            <person name="Pan J."/>
            <person name="Luo Z.H."/>
            <person name="Li M."/>
        </authorList>
    </citation>
    <scope>NUCLEOTIDE SEQUENCE [LARGE SCALE GENOMIC DNA]</scope>
    <source>
        <strain evidence="11">HyVt-533</strain>
    </source>
</reference>
<dbReference type="GO" id="GO:0004888">
    <property type="term" value="F:transmembrane signaling receptor activity"/>
    <property type="evidence" value="ECO:0007669"/>
    <property type="project" value="InterPro"/>
</dbReference>
<dbReference type="InterPro" id="IPR003660">
    <property type="entry name" value="HAMP_dom"/>
</dbReference>
<keyword evidence="7" id="KW-1133">Transmembrane helix</keyword>
<dbReference type="PANTHER" id="PTHR32089">
    <property type="entry name" value="METHYL-ACCEPTING CHEMOTAXIS PROTEIN MCPB"/>
    <property type="match status" value="1"/>
</dbReference>
<name>A0A7V5NYA5_9BACT</name>
<evidence type="ECO:0000259" key="8">
    <source>
        <dbReference type="PROSITE" id="PS50111"/>
    </source>
</evidence>
<keyword evidence="6" id="KW-0175">Coiled coil</keyword>
<dbReference type="InterPro" id="IPR004090">
    <property type="entry name" value="Chemotax_Me-accpt_rcpt"/>
</dbReference>
<feature type="coiled-coil region" evidence="6">
    <location>
        <begin position="403"/>
        <end position="462"/>
    </location>
</feature>
<evidence type="ECO:0000256" key="4">
    <source>
        <dbReference type="ARBA" id="ARBA00029447"/>
    </source>
</evidence>
<evidence type="ECO:0000259" key="9">
    <source>
        <dbReference type="PROSITE" id="PS50192"/>
    </source>
</evidence>
<dbReference type="Proteomes" id="UP000886101">
    <property type="component" value="Unassembled WGS sequence"/>
</dbReference>
<proteinExistence type="inferred from homology"/>
<dbReference type="SMART" id="SM00283">
    <property type="entry name" value="MA"/>
    <property type="match status" value="1"/>
</dbReference>
<dbReference type="SUPFAM" id="SSF58104">
    <property type="entry name" value="Methyl-accepting chemotaxis protein (MCP) signaling domain"/>
    <property type="match status" value="1"/>
</dbReference>
<evidence type="ECO:0000256" key="1">
    <source>
        <dbReference type="ARBA" id="ARBA00004429"/>
    </source>
</evidence>
<dbReference type="EMBL" id="DROK01000037">
    <property type="protein sequence ID" value="HHI96444.1"/>
    <property type="molecule type" value="Genomic_DNA"/>
</dbReference>
<dbReference type="Gene3D" id="1.10.287.950">
    <property type="entry name" value="Methyl-accepting chemotaxis protein"/>
    <property type="match status" value="1"/>
</dbReference>
<dbReference type="Gene3D" id="6.10.340.10">
    <property type="match status" value="1"/>
</dbReference>
<feature type="non-terminal residue" evidence="11">
    <location>
        <position position="1"/>
    </location>
</feature>
<comment type="subcellular location">
    <subcellularLocation>
        <location evidence="1">Cell inner membrane</location>
        <topology evidence="1">Multi-pass membrane protein</topology>
    </subcellularLocation>
</comment>
<evidence type="ECO:0000259" key="10">
    <source>
        <dbReference type="PROSITE" id="PS50885"/>
    </source>
</evidence>
<evidence type="ECO:0000256" key="3">
    <source>
        <dbReference type="ARBA" id="ARBA00023224"/>
    </source>
</evidence>
<evidence type="ECO:0000313" key="11">
    <source>
        <dbReference type="EMBL" id="HHI96444.1"/>
    </source>
</evidence>
<dbReference type="Pfam" id="PF00015">
    <property type="entry name" value="MCPsignal"/>
    <property type="match status" value="1"/>
</dbReference>
<dbReference type="CDD" id="cd06225">
    <property type="entry name" value="HAMP"/>
    <property type="match status" value="1"/>
</dbReference>
<dbReference type="GO" id="GO:0007165">
    <property type="term" value="P:signal transduction"/>
    <property type="evidence" value="ECO:0007669"/>
    <property type="project" value="UniProtKB-KW"/>
</dbReference>
<dbReference type="PROSITE" id="PS50111">
    <property type="entry name" value="CHEMOTAXIS_TRANSDUC_2"/>
    <property type="match status" value="1"/>
</dbReference>
<evidence type="ECO:0000256" key="6">
    <source>
        <dbReference type="SAM" id="Coils"/>
    </source>
</evidence>
<sequence length="620" mass="68823">KTNRALKDYDEIFKAYEKFDLIKNDIGQMEDILGEILLGKTDASTAARLLKDLSQKVREDERVFIQKAQHIFTRDALEELENYVHLLTNKLERAISLLEEAKIEEFKAYLKQDLAAYLDLFEEKSAHIAEKLDQKSSVNYQKIVTNLQKSQKNTGLVFVLALIFLTGAGFMLSRKMSHNLEQITAKLQKISRGRFEEAVAVTSQDELGALARACNSLITGVGQILKTLEIQTEALSKASENLSRVQNTVDGNAQEIGHFAREVAEAAEQVTENLKLVSQSLEELTTATQEIAQNVNETANIAQEARNKAEEATHVMATLKESSQKIGQIIQVINQIADQTNLLALNATIEAARAGEAGKGFAVVANEVKELAKQTSQATEEIASMVSSIQTKVDEAVEAVNSVDEIIAQIGDLSSNIASATEEQTATTEDISRSVQEGINGVVQVNEQIKNLAEKAGQIEKTTASLKLAEEAISDIVGEIQTVNQFFTVKEEALEEASQKAEESVKVMGMTFQHFQWREKLLEGILAYEPPQVQTDASLCALGRWLAQFRPANSEQERILSRLIPEHQELHRSALKIIELIQHQSELEKVFRTLKEDISPRVEVVVNCLKELRASLERAA</sequence>
<feature type="domain" description="T-SNARE coiled-coil homology" evidence="9">
    <location>
        <begin position="390"/>
        <end position="452"/>
    </location>
</feature>
<keyword evidence="7" id="KW-0472">Membrane</keyword>
<dbReference type="PROSITE" id="PS50885">
    <property type="entry name" value="HAMP"/>
    <property type="match status" value="1"/>
</dbReference>
<evidence type="ECO:0000256" key="7">
    <source>
        <dbReference type="SAM" id="Phobius"/>
    </source>
</evidence>
<keyword evidence="2" id="KW-0997">Cell inner membrane</keyword>
<keyword evidence="2" id="KW-1003">Cell membrane</keyword>
<dbReference type="Pfam" id="PF00672">
    <property type="entry name" value="HAMP"/>
    <property type="match status" value="1"/>
</dbReference>
<dbReference type="GO" id="GO:0005886">
    <property type="term" value="C:plasma membrane"/>
    <property type="evidence" value="ECO:0007669"/>
    <property type="project" value="UniProtKB-SubCell"/>
</dbReference>
<feature type="transmembrane region" description="Helical" evidence="7">
    <location>
        <begin position="155"/>
        <end position="172"/>
    </location>
</feature>
<keyword evidence="7" id="KW-0812">Transmembrane</keyword>
<dbReference type="PRINTS" id="PR00260">
    <property type="entry name" value="CHEMTRNSDUCR"/>
</dbReference>
<dbReference type="PROSITE" id="PS50192">
    <property type="entry name" value="T_SNARE"/>
    <property type="match status" value="1"/>
</dbReference>
<evidence type="ECO:0000256" key="5">
    <source>
        <dbReference type="PROSITE-ProRule" id="PRU00284"/>
    </source>
</evidence>
<dbReference type="InterPro" id="IPR004089">
    <property type="entry name" value="MCPsignal_dom"/>
</dbReference>
<accession>A0A7V5NYA5</accession>
<evidence type="ECO:0000256" key="2">
    <source>
        <dbReference type="ARBA" id="ARBA00022519"/>
    </source>
</evidence>
<dbReference type="AlphaFoldDB" id="A0A7V5NYA5"/>